<dbReference type="Gene3D" id="3.30.390.80">
    <property type="entry name" value="DNA repair protein Rad52/59/22"/>
    <property type="match status" value="1"/>
</dbReference>
<dbReference type="EMBL" id="KL197717">
    <property type="protein sequence ID" value="KDQ58747.1"/>
    <property type="molecule type" value="Genomic_DNA"/>
</dbReference>
<accession>A0A067Q5H4</accession>
<dbReference type="STRING" id="933084.A0A067Q5H4"/>
<dbReference type="Pfam" id="PF04098">
    <property type="entry name" value="Rad52_Rad22"/>
    <property type="match status" value="1"/>
</dbReference>
<dbReference type="InParanoid" id="A0A067Q5H4"/>
<keyword evidence="2" id="KW-0227">DNA damage</keyword>
<dbReference type="AlphaFoldDB" id="A0A067Q5H4"/>
<protein>
    <recommendedName>
        <fullName evidence="7">Rad52/22 double-strand break repair protein</fullName>
    </recommendedName>
</protein>
<evidence type="ECO:0000256" key="4">
    <source>
        <dbReference type="ARBA" id="ARBA00023204"/>
    </source>
</evidence>
<dbReference type="InterPro" id="IPR007232">
    <property type="entry name" value="Rad52_Rad59_Rad22"/>
</dbReference>
<dbReference type="Proteomes" id="UP000027265">
    <property type="component" value="Unassembled WGS sequence"/>
</dbReference>
<evidence type="ECO:0000313" key="6">
    <source>
        <dbReference type="Proteomes" id="UP000027265"/>
    </source>
</evidence>
<keyword evidence="6" id="KW-1185">Reference proteome</keyword>
<dbReference type="GO" id="GO:0005634">
    <property type="term" value="C:nucleus"/>
    <property type="evidence" value="ECO:0007669"/>
    <property type="project" value="TreeGrafter"/>
</dbReference>
<dbReference type="InterPro" id="IPR042525">
    <property type="entry name" value="Rad52_Rad59_Rad22_sf"/>
</dbReference>
<dbReference type="GO" id="GO:0003697">
    <property type="term" value="F:single-stranded DNA binding"/>
    <property type="evidence" value="ECO:0007669"/>
    <property type="project" value="UniProtKB-ARBA"/>
</dbReference>
<dbReference type="GO" id="GO:0006312">
    <property type="term" value="P:mitotic recombination"/>
    <property type="evidence" value="ECO:0007669"/>
    <property type="project" value="TreeGrafter"/>
</dbReference>
<keyword evidence="3" id="KW-0233">DNA recombination</keyword>
<dbReference type="GO" id="GO:0000724">
    <property type="term" value="P:double-strand break repair via homologous recombination"/>
    <property type="evidence" value="ECO:0007669"/>
    <property type="project" value="TreeGrafter"/>
</dbReference>
<dbReference type="OrthoDB" id="206565at2759"/>
<evidence type="ECO:0000256" key="1">
    <source>
        <dbReference type="ARBA" id="ARBA00006638"/>
    </source>
</evidence>
<sequence length="178" mass="19433">MDLSEATAMKVTELQAKLDRKLGPEYVSQRPGPGGGPKLTYAEGWKIINLANEVFGFNGWSSSIVNLITDYVDFTEETRRYNVGITAVVRVTLRDGVFHEDVGYGSIENAKSKGAAFDKCKKEAVTDAVKRSLRNFGNLLGNCLYDKSYTQEVVKIKVAPASISPALSLALLLNQPKG</sequence>
<gene>
    <name evidence="5" type="ORF">JAAARDRAFT_128328</name>
</gene>
<dbReference type="HOGENOM" id="CLU_100405_1_0_1"/>
<dbReference type="PANTHER" id="PTHR12132">
    <property type="entry name" value="DNA REPAIR AND RECOMBINATION PROTEIN RAD52, RAD59"/>
    <property type="match status" value="1"/>
</dbReference>
<name>A0A067Q5H4_9AGAM</name>
<dbReference type="FunFam" id="3.30.390.80:FF:000001">
    <property type="entry name" value="DNA repair protein RAD52 homolog"/>
    <property type="match status" value="1"/>
</dbReference>
<comment type="similarity">
    <text evidence="1">Belongs to the RAD52 family.</text>
</comment>
<dbReference type="SUPFAM" id="SSF54768">
    <property type="entry name" value="dsRNA-binding domain-like"/>
    <property type="match status" value="1"/>
</dbReference>
<reference evidence="6" key="1">
    <citation type="journal article" date="2014" name="Proc. Natl. Acad. Sci. U.S.A.">
        <title>Extensive sampling of basidiomycete genomes demonstrates inadequacy of the white-rot/brown-rot paradigm for wood decay fungi.</title>
        <authorList>
            <person name="Riley R."/>
            <person name="Salamov A.A."/>
            <person name="Brown D.W."/>
            <person name="Nagy L.G."/>
            <person name="Floudas D."/>
            <person name="Held B.W."/>
            <person name="Levasseur A."/>
            <person name="Lombard V."/>
            <person name="Morin E."/>
            <person name="Otillar R."/>
            <person name="Lindquist E.A."/>
            <person name="Sun H."/>
            <person name="LaButti K.M."/>
            <person name="Schmutz J."/>
            <person name="Jabbour D."/>
            <person name="Luo H."/>
            <person name="Baker S.E."/>
            <person name="Pisabarro A.G."/>
            <person name="Walton J.D."/>
            <person name="Blanchette R.A."/>
            <person name="Henrissat B."/>
            <person name="Martin F."/>
            <person name="Cullen D."/>
            <person name="Hibbett D.S."/>
            <person name="Grigoriev I.V."/>
        </authorList>
    </citation>
    <scope>NUCLEOTIDE SEQUENCE [LARGE SCALE GENOMIC DNA]</scope>
    <source>
        <strain evidence="6">MUCL 33604</strain>
    </source>
</reference>
<dbReference type="InterPro" id="IPR041247">
    <property type="entry name" value="Rad52_fam"/>
</dbReference>
<evidence type="ECO:0000313" key="5">
    <source>
        <dbReference type="EMBL" id="KDQ58747.1"/>
    </source>
</evidence>
<dbReference type="PANTHER" id="PTHR12132:SF1">
    <property type="entry name" value="DNA REPAIR PROTEIN RAD52 HOMOLOG"/>
    <property type="match status" value="1"/>
</dbReference>
<proteinExistence type="inferred from homology"/>
<evidence type="ECO:0008006" key="7">
    <source>
        <dbReference type="Google" id="ProtNLM"/>
    </source>
</evidence>
<evidence type="ECO:0000256" key="3">
    <source>
        <dbReference type="ARBA" id="ARBA00023172"/>
    </source>
</evidence>
<dbReference type="GO" id="GO:0045002">
    <property type="term" value="P:double-strand break repair via single-strand annealing"/>
    <property type="evidence" value="ECO:0007669"/>
    <property type="project" value="TreeGrafter"/>
</dbReference>
<evidence type="ECO:0000256" key="2">
    <source>
        <dbReference type="ARBA" id="ARBA00022763"/>
    </source>
</evidence>
<keyword evidence="4" id="KW-0234">DNA repair</keyword>
<organism evidence="5 6">
    <name type="scientific">Jaapia argillacea MUCL 33604</name>
    <dbReference type="NCBI Taxonomy" id="933084"/>
    <lineage>
        <taxon>Eukaryota</taxon>
        <taxon>Fungi</taxon>
        <taxon>Dikarya</taxon>
        <taxon>Basidiomycota</taxon>
        <taxon>Agaricomycotina</taxon>
        <taxon>Agaricomycetes</taxon>
        <taxon>Agaricomycetidae</taxon>
        <taxon>Jaapiales</taxon>
        <taxon>Jaapiaceae</taxon>
        <taxon>Jaapia</taxon>
    </lineage>
</organism>